<evidence type="ECO:0000256" key="1">
    <source>
        <dbReference type="SAM" id="MobiDB-lite"/>
    </source>
</evidence>
<dbReference type="GO" id="GO:0031124">
    <property type="term" value="P:mRNA 3'-end processing"/>
    <property type="evidence" value="ECO:0007669"/>
    <property type="project" value="TreeGrafter"/>
</dbReference>
<dbReference type="GeneID" id="87822273"/>
<evidence type="ECO:0000313" key="3">
    <source>
        <dbReference type="Proteomes" id="UP001302676"/>
    </source>
</evidence>
<proteinExistence type="predicted"/>
<name>A0AAN6V946_9PEZI</name>
<feature type="compositionally biased region" description="Low complexity" evidence="1">
    <location>
        <begin position="262"/>
        <end position="283"/>
    </location>
</feature>
<reference evidence="2" key="2">
    <citation type="submission" date="2023-05" db="EMBL/GenBank/DDBJ databases">
        <authorList>
            <consortium name="Lawrence Berkeley National Laboratory"/>
            <person name="Steindorff A."/>
            <person name="Hensen N."/>
            <person name="Bonometti L."/>
            <person name="Westerberg I."/>
            <person name="Brannstrom I.O."/>
            <person name="Guillou S."/>
            <person name="Cros-Aarteil S."/>
            <person name="Calhoun S."/>
            <person name="Haridas S."/>
            <person name="Kuo A."/>
            <person name="Mondo S."/>
            <person name="Pangilinan J."/>
            <person name="Riley R."/>
            <person name="Labutti K."/>
            <person name="Andreopoulos B."/>
            <person name="Lipzen A."/>
            <person name="Chen C."/>
            <person name="Yanf M."/>
            <person name="Daum C."/>
            <person name="Ng V."/>
            <person name="Clum A."/>
            <person name="Ohm R."/>
            <person name="Martin F."/>
            <person name="Silar P."/>
            <person name="Natvig D."/>
            <person name="Lalanne C."/>
            <person name="Gautier V."/>
            <person name="Ament-Velasquez S.L."/>
            <person name="Kruys A."/>
            <person name="Hutchinson M.I."/>
            <person name="Powell A.J."/>
            <person name="Barry K."/>
            <person name="Miller A.N."/>
            <person name="Grigoriev I.V."/>
            <person name="Debuchy R."/>
            <person name="Gladieux P."/>
            <person name="Thoren M.H."/>
            <person name="Johannesson H."/>
        </authorList>
    </citation>
    <scope>NUCLEOTIDE SEQUENCE</scope>
    <source>
        <strain evidence="2">CBS 141.50</strain>
    </source>
</reference>
<feature type="compositionally biased region" description="Low complexity" evidence="1">
    <location>
        <begin position="30"/>
        <end position="43"/>
    </location>
</feature>
<feature type="region of interest" description="Disordered" evidence="1">
    <location>
        <begin position="700"/>
        <end position="814"/>
    </location>
</feature>
<feature type="compositionally biased region" description="Polar residues" evidence="1">
    <location>
        <begin position="1"/>
        <end position="10"/>
    </location>
</feature>
<dbReference type="GO" id="GO:0000993">
    <property type="term" value="F:RNA polymerase II complex binding"/>
    <property type="evidence" value="ECO:0007669"/>
    <property type="project" value="TreeGrafter"/>
</dbReference>
<comment type="caution">
    <text evidence="2">The sequence shown here is derived from an EMBL/GenBank/DDBJ whole genome shotgun (WGS) entry which is preliminary data.</text>
</comment>
<dbReference type="AlphaFoldDB" id="A0AAN6V946"/>
<reference evidence="2" key="1">
    <citation type="journal article" date="2023" name="Mol. Phylogenet. Evol.">
        <title>Genome-scale phylogeny and comparative genomics of the fungal order Sordariales.</title>
        <authorList>
            <person name="Hensen N."/>
            <person name="Bonometti L."/>
            <person name="Westerberg I."/>
            <person name="Brannstrom I.O."/>
            <person name="Guillou S."/>
            <person name="Cros-Aarteil S."/>
            <person name="Calhoun S."/>
            <person name="Haridas S."/>
            <person name="Kuo A."/>
            <person name="Mondo S."/>
            <person name="Pangilinan J."/>
            <person name="Riley R."/>
            <person name="LaButti K."/>
            <person name="Andreopoulos B."/>
            <person name="Lipzen A."/>
            <person name="Chen C."/>
            <person name="Yan M."/>
            <person name="Daum C."/>
            <person name="Ng V."/>
            <person name="Clum A."/>
            <person name="Steindorff A."/>
            <person name="Ohm R.A."/>
            <person name="Martin F."/>
            <person name="Silar P."/>
            <person name="Natvig D.O."/>
            <person name="Lalanne C."/>
            <person name="Gautier V."/>
            <person name="Ament-Velasquez S.L."/>
            <person name="Kruys A."/>
            <person name="Hutchinson M.I."/>
            <person name="Powell A.J."/>
            <person name="Barry K."/>
            <person name="Miller A.N."/>
            <person name="Grigoriev I.V."/>
            <person name="Debuchy R."/>
            <person name="Gladieux P."/>
            <person name="Hiltunen Thoren M."/>
            <person name="Johannesson H."/>
        </authorList>
    </citation>
    <scope>NUCLEOTIDE SEQUENCE</scope>
    <source>
        <strain evidence="2">CBS 141.50</strain>
    </source>
</reference>
<feature type="region of interest" description="Disordered" evidence="1">
    <location>
        <begin position="891"/>
        <end position="999"/>
    </location>
</feature>
<sequence>MSQQSQQSQVGFPAADNFEMEDTITEDAPATQTTTSSRAAASSGGRGRGRGRWPRGGKGNRVTKAAPPKAATGRGRRQKVYDEPKVQAAYERTQELKQAFLTLSKAVKPVLLELADRSVNEMIQNPNFHKDLPEHQIISNFLRKRHQETHRLNNLQLEQNLAMIDKVYESQVQKVWDEYNTKAAEMCSDAYGVLLRKLDILDYLHDNNLPADDISAEDAAQQGPYVEMEDGVEVPHSRKTVSQLMTKVQPLPLDPKRKADGQPEGQPAAKAAAIAGADGSAPQMPKHPAGLLGAADAIESAVTTPDSGSNAPTPAAEPIDAADAAEEPTLGRLNKLAASTPSDGPDLPSPRWATDADEYGVRLIDRRTTRPDGANNRIMAPNLFPWDELDIGFRDSTNCARKGATKQRRGKYINQPGSNYLFLDRRVGTWDATRAEGELDEELVKKHNLHPRFGIALPGSANESEPPRPMAEGFKPVVFVAPSGEEIHSSRSVAGAKLDVDVDAIERRMEVSDMLGTVLDQETIPHDAVAPDAEELEKNRAEVLLSRGLDPAKYANPAAVPEGLEEDIGLSEAEIAGFNRFAREALGAAETIAAEEEAAARAATTQQRAQPSRPYDAIRDVFTESPSVPVRPPSPPTVAAQTAAAVPIPSSSAASAPLPTALSCLADVALEPVSPAVQQQPVEAPQYEQPPAEYRAFEYSQPQQPHQPLHSHQSHQSQQQQAQQSHHPQQQPVQQTQQQQVQPQQQQQPPRTNDFLRTALNEQPAPSPTSHMPPAQEYGVPLAPAQAPPPPPPQQQQAPANRTPFSSAGAAGGALPALRPMRSLLNEAPPYSEPSHHQMVPSNASSYYPPAANRPYYNSYSMHEQAQPMQHIPAMQSLQPMQSTTMQPMMAQSPMSGGHIQQQTPHRQMGTPPAYHQQPVGHGPGPSHPGQGTLHFQHQQGPPPPPLAPAGMATNRSRPGSSSAPTANAANAAAAASKYRKLEPAPTPPHRTPYGGNGQELRTVQFDYREAIKDYSAVEAPPRHGPTQIRGWTHNNIRKQPSSRPTPPPSKIEAHHPSAGTAAAGGVHPSEEPSA</sequence>
<dbReference type="PANTHER" id="PTHR12460">
    <property type="entry name" value="CYCLIN-DEPENDENT KINASE INHIBITOR-RELATED PROTEIN"/>
    <property type="match status" value="1"/>
</dbReference>
<feature type="region of interest" description="Disordered" evidence="1">
    <location>
        <begin position="1"/>
        <end position="82"/>
    </location>
</feature>
<protein>
    <submittedName>
        <fullName evidence="2">Uncharacterized protein</fullName>
    </submittedName>
</protein>
<dbReference type="EMBL" id="MU853562">
    <property type="protein sequence ID" value="KAK4146295.1"/>
    <property type="molecule type" value="Genomic_DNA"/>
</dbReference>
<dbReference type="PANTHER" id="PTHR12460:SF0">
    <property type="entry name" value="CID DOMAIN-CONTAINING PROTEIN-RELATED"/>
    <property type="match status" value="1"/>
</dbReference>
<feature type="region of interest" description="Disordered" evidence="1">
    <location>
        <begin position="335"/>
        <end position="354"/>
    </location>
</feature>
<feature type="compositionally biased region" description="Low complexity" evidence="1">
    <location>
        <begin position="700"/>
        <end position="750"/>
    </location>
</feature>
<feature type="region of interest" description="Disordered" evidence="1">
    <location>
        <begin position="246"/>
        <end position="289"/>
    </location>
</feature>
<dbReference type="RefSeq" id="XP_062639666.1">
    <property type="nucleotide sequence ID" value="XM_062785660.1"/>
</dbReference>
<feature type="compositionally biased region" description="Polar residues" evidence="1">
    <location>
        <begin position="1033"/>
        <end position="1043"/>
    </location>
</feature>
<evidence type="ECO:0000313" key="2">
    <source>
        <dbReference type="EMBL" id="KAK4146295.1"/>
    </source>
</evidence>
<feature type="compositionally biased region" description="Low complexity" evidence="1">
    <location>
        <begin position="961"/>
        <end position="977"/>
    </location>
</feature>
<dbReference type="Proteomes" id="UP001302676">
    <property type="component" value="Unassembled WGS sequence"/>
</dbReference>
<feature type="region of interest" description="Disordered" evidence="1">
    <location>
        <begin position="1019"/>
        <end position="1075"/>
    </location>
</feature>
<keyword evidence="3" id="KW-1185">Reference proteome</keyword>
<organism evidence="2 3">
    <name type="scientific">Dichotomopilus funicola</name>
    <dbReference type="NCBI Taxonomy" id="1934379"/>
    <lineage>
        <taxon>Eukaryota</taxon>
        <taxon>Fungi</taxon>
        <taxon>Dikarya</taxon>
        <taxon>Ascomycota</taxon>
        <taxon>Pezizomycotina</taxon>
        <taxon>Sordariomycetes</taxon>
        <taxon>Sordariomycetidae</taxon>
        <taxon>Sordariales</taxon>
        <taxon>Chaetomiaceae</taxon>
        <taxon>Dichotomopilus</taxon>
    </lineage>
</organism>
<accession>A0AAN6V946</accession>
<gene>
    <name evidence="2" type="ORF">C8A04DRAFT_9867</name>
</gene>